<name>A0A4Y6PMJ7_PERCE</name>
<dbReference type="Gene3D" id="3.40.50.150">
    <property type="entry name" value="Vaccinia Virus protein VP39"/>
    <property type="match status" value="1"/>
</dbReference>
<gene>
    <name evidence="1" type="ORF">FIV42_01610</name>
</gene>
<dbReference type="OrthoDB" id="5498854at2"/>
<proteinExistence type="predicted"/>
<dbReference type="RefSeq" id="WP_141195977.1">
    <property type="nucleotide sequence ID" value="NZ_CP041186.1"/>
</dbReference>
<keyword evidence="1" id="KW-0489">Methyltransferase</keyword>
<dbReference type="EMBL" id="CP041186">
    <property type="protein sequence ID" value="QDG49480.1"/>
    <property type="molecule type" value="Genomic_DNA"/>
</dbReference>
<dbReference type="Proteomes" id="UP000315995">
    <property type="component" value="Chromosome"/>
</dbReference>
<keyword evidence="1" id="KW-0808">Transferase</keyword>
<keyword evidence="2" id="KW-1185">Reference proteome</keyword>
<accession>A0A5B8XZJ5</accession>
<evidence type="ECO:0000313" key="2">
    <source>
        <dbReference type="Proteomes" id="UP000315995"/>
    </source>
</evidence>
<dbReference type="AlphaFoldDB" id="A0A4Y6PMJ7"/>
<sequence>MKAKETRGKTAQGRLRLLDDYLARYERDLLAKPDDAVFVDVGFGEYPWTTLEAARAFRELNPELAVVGVENDARRVENAREYADADTRFVLAGFELADTIERPARLVRAMNVLRQYPFDEVDDARRRWSQVLCGGGLLVEGTSDKHGHILTAWLFRRRGEEAEREALVFATDFERGFAPMMFRDWLPRDIRRKAQPGTAIRDFLDTWTEVFDEVRAEGIRQPVQAFEASVERLASCREDAVADAWMASHGHLVWRPHLA</sequence>
<dbReference type="SUPFAM" id="SSF53335">
    <property type="entry name" value="S-adenosyl-L-methionine-dependent methyltransferases"/>
    <property type="match status" value="1"/>
</dbReference>
<dbReference type="InterPro" id="IPR029063">
    <property type="entry name" value="SAM-dependent_MTases_sf"/>
</dbReference>
<organism evidence="1 2">
    <name type="scientific">Persicimonas caeni</name>
    <dbReference type="NCBI Taxonomy" id="2292766"/>
    <lineage>
        <taxon>Bacteria</taxon>
        <taxon>Deltaproteobacteria</taxon>
        <taxon>Bradymonadales</taxon>
        <taxon>Bradymonadaceae</taxon>
        <taxon>Persicimonas</taxon>
    </lineage>
</organism>
<dbReference type="GO" id="GO:0032259">
    <property type="term" value="P:methylation"/>
    <property type="evidence" value="ECO:0007669"/>
    <property type="project" value="UniProtKB-KW"/>
</dbReference>
<evidence type="ECO:0000313" key="1">
    <source>
        <dbReference type="EMBL" id="QDG49480.1"/>
    </source>
</evidence>
<dbReference type="GO" id="GO:0008168">
    <property type="term" value="F:methyltransferase activity"/>
    <property type="evidence" value="ECO:0007669"/>
    <property type="project" value="UniProtKB-KW"/>
</dbReference>
<reference evidence="1 2" key="1">
    <citation type="submission" date="2019-06" db="EMBL/GenBank/DDBJ databases">
        <title>Persicimonas caeni gen. nov., sp. nov., a predatory bacterium isolated from solar saltern.</title>
        <authorList>
            <person name="Wang S."/>
        </authorList>
    </citation>
    <scope>NUCLEOTIDE SEQUENCE [LARGE SCALE GENOMIC DNA]</scope>
    <source>
        <strain evidence="1 2">YN101</strain>
    </source>
</reference>
<accession>A0A4Y6PMJ7</accession>
<protein>
    <submittedName>
        <fullName evidence="1">Methylase</fullName>
    </submittedName>
</protein>